<evidence type="ECO:0000256" key="8">
    <source>
        <dbReference type="RuleBase" id="RU003476"/>
    </source>
</evidence>
<keyword evidence="4" id="KW-0479">Metal-binding</keyword>
<sequence>MTLEERLRAAIAAPTPSEPSRDDVDPHEEGNTTPAAVLVGIIARREPMLLLTVRAGDMRTHAGQVAFPGGKIDAGETAEEAAVREAQEELGISADALRVLGAIDAYRTGTDFHVTPVVALVDPDIELFPEPAEVAEWFEASLAQLIDPARHRRESVEWRGRSRHYWKIDYEDREIWGATAGMIVNLSHRLRHAL</sequence>
<feature type="domain" description="Nudix hydrolase" evidence="10">
    <location>
        <begin position="32"/>
        <end position="162"/>
    </location>
</feature>
<dbReference type="GO" id="GO:0030145">
    <property type="term" value="F:manganese ion binding"/>
    <property type="evidence" value="ECO:0007669"/>
    <property type="project" value="InterPro"/>
</dbReference>
<dbReference type="Pfam" id="PF00293">
    <property type="entry name" value="NUDIX"/>
    <property type="match status" value="1"/>
</dbReference>
<evidence type="ECO:0000256" key="4">
    <source>
        <dbReference type="ARBA" id="ARBA00022723"/>
    </source>
</evidence>
<dbReference type="Gene3D" id="3.90.79.10">
    <property type="entry name" value="Nucleoside Triphosphate Pyrophosphohydrolase"/>
    <property type="match status" value="1"/>
</dbReference>
<dbReference type="InterPro" id="IPR020476">
    <property type="entry name" value="Nudix_hydrolase"/>
</dbReference>
<dbReference type="GO" id="GO:0000287">
    <property type="term" value="F:magnesium ion binding"/>
    <property type="evidence" value="ECO:0007669"/>
    <property type="project" value="InterPro"/>
</dbReference>
<dbReference type="PROSITE" id="PS51462">
    <property type="entry name" value="NUDIX"/>
    <property type="match status" value="1"/>
</dbReference>
<dbReference type="GO" id="GO:0010945">
    <property type="term" value="F:coenzyme A diphosphatase activity"/>
    <property type="evidence" value="ECO:0007669"/>
    <property type="project" value="InterPro"/>
</dbReference>
<feature type="region of interest" description="Disordered" evidence="9">
    <location>
        <begin position="1"/>
        <end position="31"/>
    </location>
</feature>
<comment type="cofactor">
    <cofactor evidence="1">
        <name>Mn(2+)</name>
        <dbReference type="ChEBI" id="CHEBI:29035"/>
    </cofactor>
</comment>
<evidence type="ECO:0000256" key="7">
    <source>
        <dbReference type="ARBA" id="ARBA00023211"/>
    </source>
</evidence>
<evidence type="ECO:0000313" key="12">
    <source>
        <dbReference type="Proteomes" id="UP000578569"/>
    </source>
</evidence>
<reference evidence="11 12" key="1">
    <citation type="submission" date="2020-08" db="EMBL/GenBank/DDBJ databases">
        <title>Genomic Encyclopedia of Type Strains, Phase IV (KMG-IV): sequencing the most valuable type-strain genomes for metagenomic binning, comparative biology and taxonomic classification.</title>
        <authorList>
            <person name="Goeker M."/>
        </authorList>
    </citation>
    <scope>NUCLEOTIDE SEQUENCE [LARGE SCALE GENOMIC DNA]</scope>
    <source>
        <strain evidence="11 12">DSM 24194</strain>
    </source>
</reference>
<keyword evidence="5 8" id="KW-0378">Hydrolase</keyword>
<evidence type="ECO:0000256" key="1">
    <source>
        <dbReference type="ARBA" id="ARBA00001936"/>
    </source>
</evidence>
<dbReference type="NCBIfam" id="NF007980">
    <property type="entry name" value="PRK10707.1"/>
    <property type="match status" value="1"/>
</dbReference>
<dbReference type="InterPro" id="IPR015797">
    <property type="entry name" value="NUDIX_hydrolase-like_dom_sf"/>
</dbReference>
<name>A0A839Z433_9SPHN</name>
<dbReference type="PRINTS" id="PR00502">
    <property type="entry name" value="NUDIXFAMILY"/>
</dbReference>
<keyword evidence="6" id="KW-0460">Magnesium</keyword>
<dbReference type="PANTHER" id="PTHR12992:SF11">
    <property type="entry name" value="MITOCHONDRIAL COENZYME A DIPHOSPHATASE NUDT8"/>
    <property type="match status" value="1"/>
</dbReference>
<comment type="caution">
    <text evidence="11">The sequence shown here is derived from an EMBL/GenBank/DDBJ whole genome shotgun (WGS) entry which is preliminary data.</text>
</comment>
<evidence type="ECO:0000256" key="3">
    <source>
        <dbReference type="ARBA" id="ARBA00006506"/>
    </source>
</evidence>
<dbReference type="PANTHER" id="PTHR12992">
    <property type="entry name" value="NUDIX HYDROLASE"/>
    <property type="match status" value="1"/>
</dbReference>
<keyword evidence="7" id="KW-0464">Manganese</keyword>
<dbReference type="AlphaFoldDB" id="A0A839Z433"/>
<comment type="cofactor">
    <cofactor evidence="2">
        <name>Mg(2+)</name>
        <dbReference type="ChEBI" id="CHEBI:18420"/>
    </cofactor>
</comment>
<dbReference type="InterPro" id="IPR045121">
    <property type="entry name" value="CoAse"/>
</dbReference>
<organism evidence="11 12">
    <name type="scientific">Sphingomicrobium lutaoense</name>
    <dbReference type="NCBI Taxonomy" id="515949"/>
    <lineage>
        <taxon>Bacteria</taxon>
        <taxon>Pseudomonadati</taxon>
        <taxon>Pseudomonadota</taxon>
        <taxon>Alphaproteobacteria</taxon>
        <taxon>Sphingomonadales</taxon>
        <taxon>Sphingomonadaceae</taxon>
        <taxon>Sphingomicrobium</taxon>
    </lineage>
</organism>
<evidence type="ECO:0000256" key="5">
    <source>
        <dbReference type="ARBA" id="ARBA00022801"/>
    </source>
</evidence>
<dbReference type="Proteomes" id="UP000578569">
    <property type="component" value="Unassembled WGS sequence"/>
</dbReference>
<evidence type="ECO:0000259" key="10">
    <source>
        <dbReference type="PROSITE" id="PS51462"/>
    </source>
</evidence>
<comment type="similarity">
    <text evidence="3">Belongs to the Nudix hydrolase family. PCD1 subfamily.</text>
</comment>
<dbReference type="InterPro" id="IPR000059">
    <property type="entry name" value="NUDIX_hydrolase_NudL_CS"/>
</dbReference>
<dbReference type="RefSeq" id="WP_183932717.1">
    <property type="nucleotide sequence ID" value="NZ_JACICF010000001.1"/>
</dbReference>
<evidence type="ECO:0000256" key="2">
    <source>
        <dbReference type="ARBA" id="ARBA00001946"/>
    </source>
</evidence>
<dbReference type="CDD" id="cd03426">
    <property type="entry name" value="NUDIX_CoAse_Nudt7"/>
    <property type="match status" value="1"/>
</dbReference>
<dbReference type="PROSITE" id="PS01293">
    <property type="entry name" value="NUDIX_COA"/>
    <property type="match status" value="1"/>
</dbReference>
<dbReference type="EMBL" id="JACICF010000001">
    <property type="protein sequence ID" value="MBB3763364.1"/>
    <property type="molecule type" value="Genomic_DNA"/>
</dbReference>
<proteinExistence type="inferred from homology"/>
<feature type="compositionally biased region" description="Basic and acidic residues" evidence="9">
    <location>
        <begin position="19"/>
        <end position="30"/>
    </location>
</feature>
<dbReference type="InterPro" id="IPR020084">
    <property type="entry name" value="NUDIX_hydrolase_CS"/>
</dbReference>
<gene>
    <name evidence="11" type="ORF">FHS50_000387</name>
</gene>
<evidence type="ECO:0000256" key="9">
    <source>
        <dbReference type="SAM" id="MobiDB-lite"/>
    </source>
</evidence>
<dbReference type="InterPro" id="IPR000086">
    <property type="entry name" value="NUDIX_hydrolase_dom"/>
</dbReference>
<dbReference type="SUPFAM" id="SSF55811">
    <property type="entry name" value="Nudix"/>
    <property type="match status" value="1"/>
</dbReference>
<dbReference type="PROSITE" id="PS00893">
    <property type="entry name" value="NUDIX_BOX"/>
    <property type="match status" value="1"/>
</dbReference>
<keyword evidence="12" id="KW-1185">Reference proteome</keyword>
<dbReference type="GO" id="GO:0009132">
    <property type="term" value="P:nucleoside diphosphate metabolic process"/>
    <property type="evidence" value="ECO:0007669"/>
    <property type="project" value="InterPro"/>
</dbReference>
<protein>
    <submittedName>
        <fullName evidence="11">Mutator protein MutT</fullName>
    </submittedName>
</protein>
<evidence type="ECO:0000313" key="11">
    <source>
        <dbReference type="EMBL" id="MBB3763364.1"/>
    </source>
</evidence>
<evidence type="ECO:0000256" key="6">
    <source>
        <dbReference type="ARBA" id="ARBA00022842"/>
    </source>
</evidence>
<accession>A0A839Z433</accession>